<dbReference type="Gene3D" id="1.10.260.40">
    <property type="entry name" value="lambda repressor-like DNA-binding domains"/>
    <property type="match status" value="1"/>
</dbReference>
<proteinExistence type="inferred from homology"/>
<dbReference type="CDD" id="cd00093">
    <property type="entry name" value="HTH_XRE"/>
    <property type="match status" value="1"/>
</dbReference>
<dbReference type="SUPFAM" id="SSF47413">
    <property type="entry name" value="lambda repressor-like DNA-binding domains"/>
    <property type="match status" value="1"/>
</dbReference>
<keyword evidence="3" id="KW-0238">DNA-binding</keyword>
<comment type="similarity">
    <text evidence="1">Belongs to the ner transcriptional regulatory family.</text>
</comment>
<sequence>MESPMTKHDPTKAPKMDWEAIKAQVHRQGMTFTELSKRTGVHEDACGQLKTRPNYHAQKAVAEFIGEKPEDLWPSRYPQKRPRILDTNKYTPVDSQKRARGADRIAAE</sequence>
<keyword evidence="8" id="KW-1185">Reference proteome</keyword>
<feature type="region of interest" description="Disordered" evidence="5">
    <location>
        <begin position="71"/>
        <end position="108"/>
    </location>
</feature>
<organism evidence="7 8">
    <name type="scientific">Puniceibacterium antarcticum</name>
    <dbReference type="NCBI Taxonomy" id="1206336"/>
    <lineage>
        <taxon>Bacteria</taxon>
        <taxon>Pseudomonadati</taxon>
        <taxon>Pseudomonadota</taxon>
        <taxon>Alphaproteobacteria</taxon>
        <taxon>Rhodobacterales</taxon>
        <taxon>Paracoccaceae</taxon>
        <taxon>Puniceibacterium</taxon>
    </lineage>
</organism>
<dbReference type="GO" id="GO:0003677">
    <property type="term" value="F:DNA binding"/>
    <property type="evidence" value="ECO:0007669"/>
    <property type="project" value="UniProtKB-KW"/>
</dbReference>
<reference evidence="7 8" key="1">
    <citation type="submission" date="2013-09" db="EMBL/GenBank/DDBJ databases">
        <title>Genome sequencing of Phaeobacter antarcticus sp. nov. SM1211.</title>
        <authorList>
            <person name="Zhang X.-Y."/>
            <person name="Liu C."/>
            <person name="Chen X.-L."/>
            <person name="Xie B.-B."/>
            <person name="Qin Q.-L."/>
            <person name="Rong J.-C."/>
            <person name="Zhang Y.-Z."/>
        </authorList>
    </citation>
    <scope>NUCLEOTIDE SEQUENCE [LARGE SCALE GENOMIC DNA]</scope>
    <source>
        <strain evidence="7 8">SM1211</strain>
    </source>
</reference>
<comment type="caution">
    <text evidence="7">The sequence shown here is derived from an EMBL/GenBank/DDBJ whole genome shotgun (WGS) entry which is preliminary data.</text>
</comment>
<protein>
    <recommendedName>
        <fullName evidence="6">Ner winged helix-turn-helix DNA-binding domain-containing protein</fullName>
    </recommendedName>
</protein>
<dbReference type="InterPro" id="IPR038722">
    <property type="entry name" value="Ner_HTH_dom"/>
</dbReference>
<name>A0A2G8RFF6_9RHOB</name>
<accession>A0A2G8RFF6</accession>
<feature type="compositionally biased region" description="Basic and acidic residues" evidence="5">
    <location>
        <begin position="95"/>
        <end position="108"/>
    </location>
</feature>
<evidence type="ECO:0000256" key="4">
    <source>
        <dbReference type="ARBA" id="ARBA00023163"/>
    </source>
</evidence>
<dbReference type="Proteomes" id="UP000231259">
    <property type="component" value="Unassembled WGS sequence"/>
</dbReference>
<dbReference type="AlphaFoldDB" id="A0A2G8RFF6"/>
<evidence type="ECO:0000256" key="5">
    <source>
        <dbReference type="SAM" id="MobiDB-lite"/>
    </source>
</evidence>
<evidence type="ECO:0000256" key="2">
    <source>
        <dbReference type="ARBA" id="ARBA00023015"/>
    </source>
</evidence>
<keyword evidence="2" id="KW-0805">Transcription regulation</keyword>
<evidence type="ECO:0000256" key="3">
    <source>
        <dbReference type="ARBA" id="ARBA00023125"/>
    </source>
</evidence>
<gene>
    <name evidence="7" type="ORF">P775_11205</name>
</gene>
<dbReference type="InterPro" id="IPR001387">
    <property type="entry name" value="Cro/C1-type_HTH"/>
</dbReference>
<feature type="domain" description="Ner winged helix-turn-helix DNA-binding" evidence="6">
    <location>
        <begin position="17"/>
        <end position="87"/>
    </location>
</feature>
<keyword evidence="4" id="KW-0804">Transcription</keyword>
<evidence type="ECO:0000313" key="8">
    <source>
        <dbReference type="Proteomes" id="UP000231259"/>
    </source>
</evidence>
<evidence type="ECO:0000259" key="6">
    <source>
        <dbReference type="Pfam" id="PF13693"/>
    </source>
</evidence>
<dbReference type="EMBL" id="AWWI01000066">
    <property type="protein sequence ID" value="PIL20223.1"/>
    <property type="molecule type" value="Genomic_DNA"/>
</dbReference>
<dbReference type="InterPro" id="IPR010982">
    <property type="entry name" value="Lambda_DNA-bd_dom_sf"/>
</dbReference>
<evidence type="ECO:0000313" key="7">
    <source>
        <dbReference type="EMBL" id="PIL20223.1"/>
    </source>
</evidence>
<dbReference type="Pfam" id="PF13693">
    <property type="entry name" value="HTH_35"/>
    <property type="match status" value="1"/>
</dbReference>
<evidence type="ECO:0000256" key="1">
    <source>
        <dbReference type="ARBA" id="ARBA00006157"/>
    </source>
</evidence>